<evidence type="ECO:0000313" key="5">
    <source>
        <dbReference type="EMBL" id="ABB41444.1"/>
    </source>
</evidence>
<dbReference type="Pfam" id="PF01329">
    <property type="entry name" value="Pterin_4a"/>
    <property type="match status" value="1"/>
</dbReference>
<evidence type="ECO:0000256" key="3">
    <source>
        <dbReference type="ARBA" id="ARBA00013252"/>
    </source>
</evidence>
<organism evidence="5">
    <name type="scientific">Hydrogenovibrio crunogenus (strain DSM 25203 / XCL-2)</name>
    <name type="common">Thiomicrospira crunogena</name>
    <dbReference type="NCBI Taxonomy" id="317025"/>
    <lineage>
        <taxon>Bacteria</taxon>
        <taxon>Pseudomonadati</taxon>
        <taxon>Pseudomonadota</taxon>
        <taxon>Gammaproteobacteria</taxon>
        <taxon>Thiotrichales</taxon>
        <taxon>Piscirickettsiaceae</taxon>
        <taxon>Hydrogenovibrio</taxon>
    </lineage>
</organism>
<dbReference type="KEGG" id="tcx:Tcr_0848"/>
<evidence type="ECO:0000256" key="2">
    <source>
        <dbReference type="ARBA" id="ARBA00006472"/>
    </source>
</evidence>
<dbReference type="SMR" id="Q31HC9"/>
<dbReference type="SUPFAM" id="SSF55248">
    <property type="entry name" value="PCD-like"/>
    <property type="match status" value="1"/>
</dbReference>
<dbReference type="eggNOG" id="COG2154">
    <property type="taxonomic scope" value="Bacteria"/>
</dbReference>
<dbReference type="EMBL" id="CP000109">
    <property type="protein sequence ID" value="ABB41444.1"/>
    <property type="molecule type" value="Genomic_DNA"/>
</dbReference>
<dbReference type="GO" id="GO:0008124">
    <property type="term" value="F:4-alpha-hydroxytetrahydrobiopterin dehydratase activity"/>
    <property type="evidence" value="ECO:0007669"/>
    <property type="project" value="UniProtKB-EC"/>
</dbReference>
<gene>
    <name evidence="5" type="ordered locus">Tcr_0848</name>
</gene>
<dbReference type="OrthoDB" id="5297462at2"/>
<accession>Q31HC9</accession>
<reference evidence="5" key="1">
    <citation type="submission" date="2006-07" db="EMBL/GenBank/DDBJ databases">
        <title>Complete sequence of Thiomicrospira crunogena XCL-2.</title>
        <authorList>
            <consortium name="US DOE Joint Genome Institute"/>
            <person name="Copeland A."/>
            <person name="Lucas S."/>
            <person name="Lapidus A."/>
            <person name="Barry K."/>
            <person name="Detter J.C."/>
            <person name="Glavina del Rio T."/>
            <person name="Hammon N."/>
            <person name="Israni S."/>
            <person name="Dalin E."/>
            <person name="Tice H."/>
            <person name="Pitluck S."/>
            <person name="Chain P."/>
            <person name="Malfatti S."/>
            <person name="Shin M."/>
            <person name="Vergez L."/>
            <person name="Schmutz J."/>
            <person name="Larimer F."/>
            <person name="Land M."/>
            <person name="Hauser L."/>
            <person name="Kyrpides N."/>
            <person name="Lykidis A."/>
            <person name="Scott K.M."/>
            <person name="Sievert S."/>
            <person name="Kerfeld C."/>
            <person name="Freyermuth S."/>
            <person name="Dobrinski K."/>
            <person name="Boller A."/>
            <person name="Fitzpatrick K."/>
            <person name="Thoma P."/>
            <person name="Moore J."/>
            <person name="Richardson P."/>
        </authorList>
    </citation>
    <scope>NUCLEOTIDE SEQUENCE</scope>
    <source>
        <strain evidence="5">XCL-2</strain>
    </source>
</reference>
<dbReference type="EC" id="4.2.1.96" evidence="3"/>
<keyword evidence="4 5" id="KW-0456">Lyase</keyword>
<proteinExistence type="inferred from homology"/>
<sequence length="91" mass="10457">MNERWKLKKKPASLEARFEFNDFEKLRAFLDELAEQADLLDHHPNISFGRGHASVIIYSNSEELTEIDYALAKGIDEGFHRVTAYLQGSES</sequence>
<dbReference type="AlphaFoldDB" id="Q31HC9"/>
<dbReference type="GO" id="GO:0006729">
    <property type="term" value="P:tetrahydrobiopterin biosynthetic process"/>
    <property type="evidence" value="ECO:0007669"/>
    <property type="project" value="InterPro"/>
</dbReference>
<dbReference type="DNASU" id="3761732"/>
<comment type="catalytic activity">
    <reaction evidence="1">
        <text>(4aS,6R)-4a-hydroxy-L-erythro-5,6,7,8-tetrahydrobiopterin = (6R)-L-erythro-6,7-dihydrobiopterin + H2O</text>
        <dbReference type="Rhea" id="RHEA:11920"/>
        <dbReference type="ChEBI" id="CHEBI:15377"/>
        <dbReference type="ChEBI" id="CHEBI:15642"/>
        <dbReference type="ChEBI" id="CHEBI:43120"/>
        <dbReference type="EC" id="4.2.1.96"/>
    </reaction>
</comment>
<comment type="similarity">
    <text evidence="2">Belongs to the pterin-4-alpha-carbinolamine dehydratase family.</text>
</comment>
<name>Q31HC9_HYDCU</name>
<evidence type="ECO:0000256" key="1">
    <source>
        <dbReference type="ARBA" id="ARBA00001554"/>
    </source>
</evidence>
<protein>
    <recommendedName>
        <fullName evidence="3">4a-hydroxytetrahydrobiopterin dehydratase</fullName>
        <ecNumber evidence="3">4.2.1.96</ecNumber>
    </recommendedName>
</protein>
<dbReference type="HOGENOM" id="CLU_179139_0_0_6"/>
<dbReference type="InterPro" id="IPR036428">
    <property type="entry name" value="PCD_sf"/>
</dbReference>
<evidence type="ECO:0000256" key="4">
    <source>
        <dbReference type="ARBA" id="ARBA00023239"/>
    </source>
</evidence>
<dbReference type="STRING" id="317025.Tcr_0848"/>
<dbReference type="Gene3D" id="3.30.1360.20">
    <property type="entry name" value="Transcriptional coactivator/pterin dehydratase"/>
    <property type="match status" value="1"/>
</dbReference>
<dbReference type="InterPro" id="IPR001533">
    <property type="entry name" value="Pterin_deHydtase"/>
</dbReference>